<dbReference type="RefSeq" id="WP_041986114.1">
    <property type="nucleotide sequence ID" value="NZ_CDOD01000003.1"/>
</dbReference>
<dbReference type="EMBL" id="CDOD01000003">
    <property type="protein sequence ID" value="CEN32636.1"/>
    <property type="molecule type" value="Genomic_DNA"/>
</dbReference>
<proteinExistence type="predicted"/>
<reference evidence="2" key="1">
    <citation type="submission" date="2015-01" db="EMBL/GenBank/DDBJ databases">
        <authorList>
            <person name="MANFREDI Pablo"/>
        </authorList>
    </citation>
    <scope>NUCLEOTIDE SEQUENCE [LARGE SCALE GENOMIC DNA]</scope>
    <source>
        <strain evidence="2">Ccyn2B</strain>
    </source>
</reference>
<dbReference type="AlphaFoldDB" id="A0A0B7GZ99"/>
<organism evidence="1 2">
    <name type="scientific">Capnocytophaga cynodegmi</name>
    <dbReference type="NCBI Taxonomy" id="28189"/>
    <lineage>
        <taxon>Bacteria</taxon>
        <taxon>Pseudomonadati</taxon>
        <taxon>Bacteroidota</taxon>
        <taxon>Flavobacteriia</taxon>
        <taxon>Flavobacteriales</taxon>
        <taxon>Flavobacteriaceae</taxon>
        <taxon>Capnocytophaga</taxon>
    </lineage>
</organism>
<evidence type="ECO:0000313" key="1">
    <source>
        <dbReference type="EMBL" id="CEN32636.1"/>
    </source>
</evidence>
<evidence type="ECO:0008006" key="3">
    <source>
        <dbReference type="Google" id="ProtNLM"/>
    </source>
</evidence>
<accession>A0A0B7GZ99</accession>
<gene>
    <name evidence="1" type="ORF">CCYN2B_110155</name>
</gene>
<keyword evidence="2" id="KW-1185">Reference proteome</keyword>
<sequence>MVHLERLTKPDVLAKNETKWTENFIQSGKDRPSSSKYGHPEIKEALASISANKCFYSEILLSPISDAQIDHYVEVSEDKTKAFDWNNLYFTHKNCNIGKSPNKSIPVSECLDPFTDSNEEIEKHLYFEDEMILSDTEKGKRTIQKYNLNSDYFNLQRSRTLNKFQQAIVLCLQDKVSKEEVIRFANSDRPFSLMIRLYLKKHNIL</sequence>
<dbReference type="Proteomes" id="UP000038055">
    <property type="component" value="Unassembled WGS sequence"/>
</dbReference>
<name>A0A0B7GZ99_9FLAO</name>
<evidence type="ECO:0000313" key="2">
    <source>
        <dbReference type="Proteomes" id="UP000038055"/>
    </source>
</evidence>
<protein>
    <recommendedName>
        <fullName evidence="3">TIGR02646 family protein</fullName>
    </recommendedName>
</protein>
<dbReference type="Gene3D" id="1.10.30.50">
    <property type="match status" value="1"/>
</dbReference>